<organism evidence="9 10">
    <name type="scientific">Aromatoleum diolicum</name>
    <dbReference type="NCBI Taxonomy" id="75796"/>
    <lineage>
        <taxon>Bacteria</taxon>
        <taxon>Pseudomonadati</taxon>
        <taxon>Pseudomonadota</taxon>
        <taxon>Betaproteobacteria</taxon>
        <taxon>Rhodocyclales</taxon>
        <taxon>Rhodocyclaceae</taxon>
        <taxon>Aromatoleum</taxon>
    </lineage>
</organism>
<dbReference type="InterPro" id="IPR019554">
    <property type="entry name" value="Soluble_ligand-bd"/>
</dbReference>
<evidence type="ECO:0000313" key="9">
    <source>
        <dbReference type="EMBL" id="NMG77147.1"/>
    </source>
</evidence>
<evidence type="ECO:0000256" key="1">
    <source>
        <dbReference type="ARBA" id="ARBA00001917"/>
    </source>
</evidence>
<dbReference type="InterPro" id="IPR019575">
    <property type="entry name" value="Nuop51_4Fe4S-bd"/>
</dbReference>
<comment type="caution">
    <text evidence="9">The sequence shown here is derived from an EMBL/GenBank/DDBJ whole genome shotgun (WGS) entry which is preliminary data.</text>
</comment>
<dbReference type="InterPro" id="IPR011538">
    <property type="entry name" value="Nuo51_FMN-bd"/>
</dbReference>
<evidence type="ECO:0000256" key="2">
    <source>
        <dbReference type="ARBA" id="ARBA00007523"/>
    </source>
</evidence>
<dbReference type="SUPFAM" id="SSF142019">
    <property type="entry name" value="Nqo1 FMN-binding domain-like"/>
    <property type="match status" value="1"/>
</dbReference>
<dbReference type="EMBL" id="WTVQ01000051">
    <property type="protein sequence ID" value="NMG77147.1"/>
    <property type="molecule type" value="Genomic_DNA"/>
</dbReference>
<dbReference type="PANTHER" id="PTHR43578:SF3">
    <property type="entry name" value="NADH-QUINONE OXIDOREDUCTASE SUBUNIT F"/>
    <property type="match status" value="1"/>
</dbReference>
<dbReference type="Pfam" id="PF01257">
    <property type="entry name" value="2Fe-2S_thioredx"/>
    <property type="match status" value="1"/>
</dbReference>
<dbReference type="SUPFAM" id="SSF142984">
    <property type="entry name" value="Nqo1 middle domain-like"/>
    <property type="match status" value="1"/>
</dbReference>
<dbReference type="PROSITE" id="PS00644">
    <property type="entry name" value="COMPLEX1_51K_1"/>
    <property type="match status" value="1"/>
</dbReference>
<dbReference type="Pfam" id="PF10531">
    <property type="entry name" value="SLBB"/>
    <property type="match status" value="1"/>
</dbReference>
<dbReference type="SUPFAM" id="SSF52833">
    <property type="entry name" value="Thioredoxin-like"/>
    <property type="match status" value="1"/>
</dbReference>
<dbReference type="Gene3D" id="3.40.50.11540">
    <property type="entry name" value="NADH-ubiquinone oxidoreductase 51kDa subunit"/>
    <property type="match status" value="1"/>
</dbReference>
<dbReference type="InterPro" id="IPR036249">
    <property type="entry name" value="Thioredoxin-like_sf"/>
</dbReference>
<feature type="compositionally biased region" description="Gly residues" evidence="7">
    <location>
        <begin position="30"/>
        <end position="39"/>
    </location>
</feature>
<keyword evidence="3" id="KW-0004">4Fe-4S</keyword>
<dbReference type="InterPro" id="IPR041921">
    <property type="entry name" value="NuoE_N"/>
</dbReference>
<protein>
    <submittedName>
        <fullName evidence="9">NADH-quinone oxidoreductase subunit F</fullName>
    </submittedName>
</protein>
<keyword evidence="10" id="KW-1185">Reference proteome</keyword>
<dbReference type="InterPro" id="IPR037225">
    <property type="entry name" value="Nuo51_FMN-bd_sf"/>
</dbReference>
<feature type="compositionally biased region" description="Basic and acidic residues" evidence="7">
    <location>
        <begin position="40"/>
        <end position="50"/>
    </location>
</feature>
<sequence length="599" mass="63645">MANIVEQEGRGNGLAGQGARSDARRDGAEGGRGGKVGKGGGERGRKREPLPESAHAAAAAALAPDLDAGIIPRADRLIEYLHRLQDAHGALHADHLAALAEALKLARAEVFEVATFYHHFDFVPAGEAAPPALTVRVCDSLGCAMAGGAELAATLASRLGADVRVQRVPCVGRCDSAPVAVVGQQPVLNADADKVAAVVASGEREEAAPVAIRFDAYRAAGGYKLWEAIRSGECDPEAIVQALDGAGLRGLGGAGFPAARKWRTVAAQPAPRNMAVNIDEGEPGTFKDRHYLATDPHRFIEGMLIAARVVGIAGIWIYIRDEYPALRRLLAEELDRVRAEWPDLPPIELRRGAGAYVCGEESAMIESIEGKRGMPRLRPPYVAEVGLFGRPTLEHNLETLWWVRDIVERGADWFARHGRNGRKGLRSFSVSGRVAKPGVVVTDAGVTLRELVDEHCGGMLPGHELYGYFPGGASGGMLPASLADVPLDFDTLAPYGCFIGSAAIVVFSQHDKARLLAENAMEFFAHESCGQCTPCRVGTAKAAELMKQPVWDAELLTELGTTMMDASICGLGQAAPNPMQSVLRFFPQEVGAAKEEGAA</sequence>
<dbReference type="Proteomes" id="UP000648984">
    <property type="component" value="Unassembled WGS sequence"/>
</dbReference>
<feature type="region of interest" description="Disordered" evidence="7">
    <location>
        <begin position="1"/>
        <end position="55"/>
    </location>
</feature>
<keyword evidence="6" id="KW-0411">Iron-sulfur</keyword>
<dbReference type="PANTHER" id="PTHR43578">
    <property type="entry name" value="NADH-QUINONE OXIDOREDUCTASE SUBUNIT F"/>
    <property type="match status" value="1"/>
</dbReference>
<reference evidence="9 10" key="1">
    <citation type="submission" date="2019-12" db="EMBL/GenBank/DDBJ databases">
        <title>Comparative genomics gives insights into the taxonomy of the Azoarcus-Aromatoleum group and reveals separate origins of nif in the plant-associated Azoarcus and non-plant-associated Aromatoleum sub-groups.</title>
        <authorList>
            <person name="Lafos M."/>
            <person name="Maluk M."/>
            <person name="Batista M."/>
            <person name="Junghare M."/>
            <person name="Carmona M."/>
            <person name="Faoro H."/>
            <person name="Cruz L.M."/>
            <person name="Battistoni F."/>
            <person name="De Souza E."/>
            <person name="Pedrosa F."/>
            <person name="Chen W.-M."/>
            <person name="Poole P.S."/>
            <person name="Dixon R.A."/>
            <person name="James E.K."/>
        </authorList>
    </citation>
    <scope>NUCLEOTIDE SEQUENCE [LARGE SCALE GENOMIC DNA]</scope>
    <source>
        <strain evidence="9 10">22Lin</strain>
    </source>
</reference>
<gene>
    <name evidence="9" type="ORF">GPA25_20545</name>
</gene>
<dbReference type="InterPro" id="IPR001949">
    <property type="entry name" value="NADH-UbQ_OxRdtase_51kDa_CS"/>
</dbReference>
<proteinExistence type="inferred from homology"/>
<keyword evidence="4" id="KW-0479">Metal-binding</keyword>
<name>A0ABX1QI70_9RHOO</name>
<dbReference type="PROSITE" id="PS00645">
    <property type="entry name" value="COMPLEX1_51K_2"/>
    <property type="match status" value="1"/>
</dbReference>
<dbReference type="Pfam" id="PF10589">
    <property type="entry name" value="NADH_4Fe-4S"/>
    <property type="match status" value="1"/>
</dbReference>
<dbReference type="CDD" id="cd03082">
    <property type="entry name" value="TRX_Fd_NuoE_W_FDH_beta"/>
    <property type="match status" value="1"/>
</dbReference>
<dbReference type="SUPFAM" id="SSF140490">
    <property type="entry name" value="Nqo1C-terminal domain-like"/>
    <property type="match status" value="1"/>
</dbReference>
<comment type="similarity">
    <text evidence="2">Belongs to the complex I 51 kDa subunit family.</text>
</comment>
<feature type="domain" description="NADH-ubiquinone oxidoreductase 51kDa subunit iron-sulphur binding" evidence="8">
    <location>
        <begin position="514"/>
        <end position="559"/>
    </location>
</feature>
<evidence type="ECO:0000256" key="5">
    <source>
        <dbReference type="ARBA" id="ARBA00023004"/>
    </source>
</evidence>
<dbReference type="RefSeq" id="WP_169262280.1">
    <property type="nucleotide sequence ID" value="NZ_WTVQ01000051.1"/>
</dbReference>
<dbReference type="Gene3D" id="1.10.10.1590">
    <property type="entry name" value="NADH-quinone oxidoreductase subunit E"/>
    <property type="match status" value="1"/>
</dbReference>
<keyword evidence="5" id="KW-0408">Iron</keyword>
<dbReference type="Gene3D" id="3.40.30.10">
    <property type="entry name" value="Glutaredoxin"/>
    <property type="match status" value="1"/>
</dbReference>
<dbReference type="Gene3D" id="3.10.20.600">
    <property type="match status" value="1"/>
</dbReference>
<evidence type="ECO:0000256" key="6">
    <source>
        <dbReference type="ARBA" id="ARBA00023014"/>
    </source>
</evidence>
<evidence type="ECO:0000313" key="10">
    <source>
        <dbReference type="Proteomes" id="UP000648984"/>
    </source>
</evidence>
<dbReference type="Gene3D" id="1.20.1440.230">
    <property type="entry name" value="NADH-ubiquinone oxidoreductase 51kDa subunit, iron-sulphur binding domain"/>
    <property type="match status" value="1"/>
</dbReference>
<dbReference type="Pfam" id="PF01512">
    <property type="entry name" value="Complex1_51K"/>
    <property type="match status" value="1"/>
</dbReference>
<evidence type="ECO:0000256" key="4">
    <source>
        <dbReference type="ARBA" id="ARBA00022723"/>
    </source>
</evidence>
<evidence type="ECO:0000256" key="7">
    <source>
        <dbReference type="SAM" id="MobiDB-lite"/>
    </source>
</evidence>
<dbReference type="InterPro" id="IPR037207">
    <property type="entry name" value="Nuop51_4Fe4S-bd_sf"/>
</dbReference>
<comment type="cofactor">
    <cofactor evidence="1">
        <name>FMN</name>
        <dbReference type="ChEBI" id="CHEBI:58210"/>
    </cofactor>
</comment>
<accession>A0ABX1QI70</accession>
<dbReference type="SMART" id="SM00928">
    <property type="entry name" value="NADH_4Fe-4S"/>
    <property type="match status" value="1"/>
</dbReference>
<evidence type="ECO:0000256" key="3">
    <source>
        <dbReference type="ARBA" id="ARBA00022485"/>
    </source>
</evidence>
<evidence type="ECO:0000259" key="8">
    <source>
        <dbReference type="SMART" id="SM00928"/>
    </source>
</evidence>